<dbReference type="Proteomes" id="UP000286907">
    <property type="component" value="Chromosome"/>
</dbReference>
<reference evidence="2" key="2">
    <citation type="submission" date="2019-01" db="EMBL/GenBank/DDBJ databases">
        <title>Oenococcus sicerae UCMA17102.</title>
        <authorList>
            <person name="Cousin F.J."/>
            <person name="Le Guellec R."/>
            <person name="Cretenet M."/>
        </authorList>
    </citation>
    <scope>NUCLEOTIDE SEQUENCE</scope>
    <source>
        <strain evidence="2">UCMA17102</strain>
    </source>
</reference>
<name>A0AAJ1R8Z4_9LACO</name>
<evidence type="ECO:0000259" key="1">
    <source>
        <dbReference type="Pfam" id="PF04230"/>
    </source>
</evidence>
<gene>
    <name evidence="3" type="ORF">DLJ48_06240</name>
    <name evidence="2" type="ORF">EVC35_00300</name>
</gene>
<evidence type="ECO:0000313" key="5">
    <source>
        <dbReference type="Proteomes" id="UP001167919"/>
    </source>
</evidence>
<proteinExistence type="predicted"/>
<dbReference type="RefSeq" id="WP_128686616.1">
    <property type="nucleotide sequence ID" value="NZ_CP029684.2"/>
</dbReference>
<dbReference type="EMBL" id="SDWY01000001">
    <property type="protein sequence ID" value="MDN6899450.1"/>
    <property type="molecule type" value="Genomic_DNA"/>
</dbReference>
<evidence type="ECO:0000313" key="2">
    <source>
        <dbReference type="EMBL" id="MDN6899450.1"/>
    </source>
</evidence>
<dbReference type="EMBL" id="CP029684">
    <property type="protein sequence ID" value="QAS70147.1"/>
    <property type="molecule type" value="Genomic_DNA"/>
</dbReference>
<protein>
    <submittedName>
        <fullName evidence="2">General stress protein</fullName>
    </submittedName>
</protein>
<dbReference type="InterPro" id="IPR007345">
    <property type="entry name" value="Polysacch_pyruvyl_Trfase"/>
</dbReference>
<sequence length="336" mass="38872">MSDFFIETQKASVNLPLNGRAKVFMFGVPSYSNMGDQAVSLAERKYFENEFPDYQYIEIMDYDNAAAIKAVQKIITSQDIVAYTGGGNMGSLYTNIEQDRRKVFASFINNLTISFPQSIFFEKTEKGENEKTLSRIAYEKNPNLVLIARDAQSYRKMQKTFKNQVIFTPDMVLYLQAQKFDLKRHDTLFVFRNDGEKVVQEPLIDSIKHMLSDSDSIHQTDTVLASTKQVTPVTREKLFIDELKMFAKQKLIISDRFHAMIFSVLTGTPCLLFGNRYGKGKHAYFDWLENIDWVNYTDEEDLDRIQAEIVKISEAQVHQYNLRPVFKPLHDLIAVR</sequence>
<dbReference type="Proteomes" id="UP001167919">
    <property type="component" value="Unassembled WGS sequence"/>
</dbReference>
<dbReference type="AlphaFoldDB" id="A0AAJ1R8Z4"/>
<keyword evidence="4" id="KW-1185">Reference proteome</keyword>
<dbReference type="Pfam" id="PF04230">
    <property type="entry name" value="PS_pyruv_trans"/>
    <property type="match status" value="1"/>
</dbReference>
<feature type="domain" description="Polysaccharide pyruvyl transferase" evidence="1">
    <location>
        <begin position="33"/>
        <end position="275"/>
    </location>
</feature>
<evidence type="ECO:0000313" key="3">
    <source>
        <dbReference type="EMBL" id="QAS70147.1"/>
    </source>
</evidence>
<reference evidence="3 4" key="1">
    <citation type="journal article" date="2019" name="Syst. Appl. Microbiol.">
        <title>Oenococcus sicerae sp. nov., isolated from French cider.</title>
        <authorList>
            <person name="Cousin F.J."/>
            <person name="Le Guellec R."/>
            <person name="Chagnot C."/>
            <person name="Goux D."/>
            <person name="Dalmasso M."/>
            <person name="Laplace J.M."/>
            <person name="Cretenet M."/>
        </authorList>
    </citation>
    <scope>NUCLEOTIDE SEQUENCE [LARGE SCALE GENOMIC DNA]</scope>
    <source>
        <strain evidence="3 4">UCMA 15228</strain>
    </source>
</reference>
<organism evidence="2 5">
    <name type="scientific">Oenococcus sicerae</name>
    <dbReference type="NCBI Taxonomy" id="2203724"/>
    <lineage>
        <taxon>Bacteria</taxon>
        <taxon>Bacillati</taxon>
        <taxon>Bacillota</taxon>
        <taxon>Bacilli</taxon>
        <taxon>Lactobacillales</taxon>
        <taxon>Lactobacillaceae</taxon>
        <taxon>Oenococcus</taxon>
    </lineage>
</organism>
<evidence type="ECO:0000313" key="4">
    <source>
        <dbReference type="Proteomes" id="UP000286907"/>
    </source>
</evidence>
<reference evidence="3" key="3">
    <citation type="submission" date="2020-01" db="EMBL/GenBank/DDBJ databases">
        <authorList>
            <person name="Cousin F.J."/>
            <person name="Le Guellec R."/>
            <person name="Cretenet M."/>
        </authorList>
    </citation>
    <scope>NUCLEOTIDE SEQUENCE</scope>
    <source>
        <strain evidence="3">UCMA 15228</strain>
    </source>
</reference>
<accession>A0AAJ1R8Z4</accession>